<keyword evidence="3" id="KW-1185">Reference proteome</keyword>
<dbReference type="AlphaFoldDB" id="A0A7W7D7W9"/>
<dbReference type="EMBL" id="JACHND010000001">
    <property type="protein sequence ID" value="MBB4700970.1"/>
    <property type="molecule type" value="Genomic_DNA"/>
</dbReference>
<feature type="region of interest" description="Disordered" evidence="1">
    <location>
        <begin position="204"/>
        <end position="225"/>
    </location>
</feature>
<reference evidence="2 3" key="1">
    <citation type="submission" date="2020-08" db="EMBL/GenBank/DDBJ databases">
        <title>Sequencing the genomes of 1000 actinobacteria strains.</title>
        <authorList>
            <person name="Klenk H.-P."/>
        </authorList>
    </citation>
    <scope>NUCLEOTIDE SEQUENCE [LARGE SCALE GENOMIC DNA]</scope>
    <source>
        <strain evidence="2 3">DSM 45784</strain>
    </source>
</reference>
<evidence type="ECO:0000313" key="2">
    <source>
        <dbReference type="EMBL" id="MBB4700970.1"/>
    </source>
</evidence>
<accession>A0A7W7D7W9</accession>
<dbReference type="RefSeq" id="WP_184889969.1">
    <property type="nucleotide sequence ID" value="NZ_BOOV01000017.1"/>
</dbReference>
<sequence length="225" mass="25001">MAQYAIITMTQAERAALWQRRLFEAEAGMTRHLSREHGGQDVADWIQIRSRIFADLPEPDTGDPVAWQRVFFRAQALMEQFLVSRYGHAELRLWAQASAEVHRLVEPDGDDGALGPILRLARQAELYGSDYALLETGTDHAALRIEHCAIWDYRERARSRGVPLTLARPCDYCTLAAGSNIAAKGYTPAFELTGGEGEHGCRWEATAPRPAGPVQAAGRETGREN</sequence>
<evidence type="ECO:0000256" key="1">
    <source>
        <dbReference type="SAM" id="MobiDB-lite"/>
    </source>
</evidence>
<name>A0A7W7D7W9_9ACTN</name>
<proteinExistence type="predicted"/>
<evidence type="ECO:0000313" key="3">
    <source>
        <dbReference type="Proteomes" id="UP000542210"/>
    </source>
</evidence>
<dbReference type="Proteomes" id="UP000542210">
    <property type="component" value="Unassembled WGS sequence"/>
</dbReference>
<evidence type="ECO:0008006" key="4">
    <source>
        <dbReference type="Google" id="ProtNLM"/>
    </source>
</evidence>
<protein>
    <recommendedName>
        <fullName evidence="4">L-2-amino-thiazoline-4-carboxylic acid hydrolase</fullName>
    </recommendedName>
</protein>
<comment type="caution">
    <text evidence="2">The sequence shown here is derived from an EMBL/GenBank/DDBJ whole genome shotgun (WGS) entry which is preliminary data.</text>
</comment>
<organism evidence="2 3">
    <name type="scientific">Sphaerisporangium siamense</name>
    <dbReference type="NCBI Taxonomy" id="795645"/>
    <lineage>
        <taxon>Bacteria</taxon>
        <taxon>Bacillati</taxon>
        <taxon>Actinomycetota</taxon>
        <taxon>Actinomycetes</taxon>
        <taxon>Streptosporangiales</taxon>
        <taxon>Streptosporangiaceae</taxon>
        <taxon>Sphaerisporangium</taxon>
    </lineage>
</organism>
<gene>
    <name evidence="2" type="ORF">BJ982_002514</name>
</gene>